<name>A0A8C8U0K9_PERMB</name>
<reference evidence="1 2" key="1">
    <citation type="submission" date="2018-10" db="EMBL/GenBank/DDBJ databases">
        <title>Improved assembly of the deer mouse Peromyscus maniculatus genome.</title>
        <authorList>
            <person name="Lassance J.-M."/>
            <person name="Hoekstra H.E."/>
        </authorList>
    </citation>
    <scope>NUCLEOTIDE SEQUENCE [LARGE SCALE GENOMIC DNA]</scope>
</reference>
<accession>A0A8C8U0K9</accession>
<dbReference type="GeneTree" id="ENSGT00940000154149"/>
<keyword evidence="2" id="KW-1185">Reference proteome</keyword>
<dbReference type="PANTHER" id="PTHR14392:SF3">
    <property type="entry name" value="PROTEIN NIBAN 1"/>
    <property type="match status" value="1"/>
</dbReference>
<dbReference type="InterPro" id="IPR026088">
    <property type="entry name" value="Niban-like"/>
</dbReference>
<evidence type="ECO:0000313" key="2">
    <source>
        <dbReference type="Proteomes" id="UP000694547"/>
    </source>
</evidence>
<sequence>MGGSASSQLDESKCAYIRGKTEASIKNFSPYYSRQYSVAFCNHVRSEVEQQRDLTSQFLKTKPPLEPGTVLYEAELSQFAEDIRKWKDRYVVVKNDFAVESYENKEAYQRGAVPKSRILPAGGKVLTSEEEYNLLSDKHFPDPIASSEKNSQPFVVLPKAFPVYLWQPYLRHGYFCFHEAAEQQKFSTLVNDCIRHLNHDYTKQTTFEAQAFLQAVQFFRQEKGHYGSWEMITGDEVQVMWGSELWILHRWSRGHLTSEPQKAAIEIVGPRPFPP</sequence>
<reference evidence="1" key="2">
    <citation type="submission" date="2025-08" db="UniProtKB">
        <authorList>
            <consortium name="Ensembl"/>
        </authorList>
    </citation>
    <scope>IDENTIFICATION</scope>
</reference>
<reference evidence="1" key="3">
    <citation type="submission" date="2025-09" db="UniProtKB">
        <authorList>
            <consortium name="Ensembl"/>
        </authorList>
    </citation>
    <scope>IDENTIFICATION</scope>
</reference>
<dbReference type="Pfam" id="PF26089">
    <property type="entry name" value="PH_Niban2"/>
    <property type="match status" value="1"/>
</dbReference>
<dbReference type="AlphaFoldDB" id="A0A8C8U0K9"/>
<dbReference type="Ensembl" id="ENSPEMT00000027459.2">
    <property type="protein sequence ID" value="ENSPEMP00000023089.2"/>
    <property type="gene ID" value="ENSPEMG00000027997.1"/>
</dbReference>
<organism evidence="1 2">
    <name type="scientific">Peromyscus maniculatus bairdii</name>
    <name type="common">Prairie deer mouse</name>
    <dbReference type="NCBI Taxonomy" id="230844"/>
    <lineage>
        <taxon>Eukaryota</taxon>
        <taxon>Metazoa</taxon>
        <taxon>Chordata</taxon>
        <taxon>Craniata</taxon>
        <taxon>Vertebrata</taxon>
        <taxon>Euteleostomi</taxon>
        <taxon>Mammalia</taxon>
        <taxon>Eutheria</taxon>
        <taxon>Euarchontoglires</taxon>
        <taxon>Glires</taxon>
        <taxon>Rodentia</taxon>
        <taxon>Myomorpha</taxon>
        <taxon>Muroidea</taxon>
        <taxon>Cricetidae</taxon>
        <taxon>Neotominae</taxon>
        <taxon>Peromyscus</taxon>
    </lineage>
</organism>
<proteinExistence type="predicted"/>
<dbReference type="SUPFAM" id="SSF50729">
    <property type="entry name" value="PH domain-like"/>
    <property type="match status" value="1"/>
</dbReference>
<protein>
    <submittedName>
        <fullName evidence="1">Niban apoptosis regulator 1</fullName>
    </submittedName>
</protein>
<dbReference type="PANTHER" id="PTHR14392">
    <property type="entry name" value="NIBAN FAMILY MEMBER"/>
    <property type="match status" value="1"/>
</dbReference>
<evidence type="ECO:0000313" key="1">
    <source>
        <dbReference type="Ensembl" id="ENSPEMP00000023089.2"/>
    </source>
</evidence>
<dbReference type="Proteomes" id="UP000694547">
    <property type="component" value="Chromosome 11"/>
</dbReference>